<comment type="subcellular location">
    <subcellularLocation>
        <location evidence="2">Cytoplasm</location>
    </subcellularLocation>
</comment>
<keyword evidence="4" id="KW-0963">Cytoplasm</keyword>
<evidence type="ECO:0000256" key="10">
    <source>
        <dbReference type="RuleBase" id="RU003915"/>
    </source>
</evidence>
<dbReference type="PANTHER" id="PTHR47861:SF3">
    <property type="entry name" value="FKBP-TYPE PEPTIDYL-PROLYL CIS-TRANS ISOMERASE SLYD"/>
    <property type="match status" value="1"/>
</dbReference>
<name>A0ABY5E6U2_9BACT</name>
<organism evidence="12 13">
    <name type="scientific">Arcobacter roscoffensis</name>
    <dbReference type="NCBI Taxonomy" id="2961520"/>
    <lineage>
        <taxon>Bacteria</taxon>
        <taxon>Pseudomonadati</taxon>
        <taxon>Campylobacterota</taxon>
        <taxon>Epsilonproteobacteria</taxon>
        <taxon>Campylobacterales</taxon>
        <taxon>Arcobacteraceae</taxon>
        <taxon>Arcobacter</taxon>
    </lineage>
</organism>
<evidence type="ECO:0000256" key="5">
    <source>
        <dbReference type="ARBA" id="ARBA00023110"/>
    </source>
</evidence>
<dbReference type="SUPFAM" id="SSF54534">
    <property type="entry name" value="FKBP-like"/>
    <property type="match status" value="1"/>
</dbReference>
<keyword evidence="13" id="KW-1185">Reference proteome</keyword>
<keyword evidence="7 9" id="KW-0413">Isomerase</keyword>
<evidence type="ECO:0000313" key="13">
    <source>
        <dbReference type="Proteomes" id="UP001060012"/>
    </source>
</evidence>
<proteinExistence type="inferred from homology"/>
<evidence type="ECO:0000256" key="9">
    <source>
        <dbReference type="PROSITE-ProRule" id="PRU00277"/>
    </source>
</evidence>
<dbReference type="EMBL" id="CP100595">
    <property type="protein sequence ID" value="UTJ07862.1"/>
    <property type="molecule type" value="Genomic_DNA"/>
</dbReference>
<evidence type="ECO:0000259" key="11">
    <source>
        <dbReference type="PROSITE" id="PS50059"/>
    </source>
</evidence>
<accession>A0ABY5E6U2</accession>
<dbReference type="GO" id="GO:0003755">
    <property type="term" value="F:peptidyl-prolyl cis-trans isomerase activity"/>
    <property type="evidence" value="ECO:0007669"/>
    <property type="project" value="UniProtKB-EC"/>
</dbReference>
<evidence type="ECO:0000256" key="4">
    <source>
        <dbReference type="ARBA" id="ARBA00022490"/>
    </source>
</evidence>
<dbReference type="EC" id="5.2.1.8" evidence="10"/>
<keyword evidence="5 9" id="KW-0697">Rotamase</keyword>
<dbReference type="InterPro" id="IPR001179">
    <property type="entry name" value="PPIase_FKBP_dom"/>
</dbReference>
<dbReference type="RefSeq" id="WP_254578036.1">
    <property type="nucleotide sequence ID" value="NZ_CP100595.1"/>
</dbReference>
<sequence length="139" mass="15366">MAIKKDQLVTMTFELKVDDRIIESNMGEKPMTFAFGSGQLLAGFEELIEDINEGETRTVTVKSDKAYGPYDETLNEKVPAGEFEGIDLQIGMILEGEAQDGSVLKATVTDVTKDEVTVDYNHPLAGKDLTFKVFIEKIV</sequence>
<reference evidence="12" key="1">
    <citation type="submission" date="2022-07" db="EMBL/GenBank/DDBJ databases">
        <title>Arcobacter roscoffensis sp. nov., a marine bacterium isolated from coastal seawater collected from Roscoff, France.</title>
        <authorList>
            <person name="Pascual J."/>
            <person name="Lepeaux C."/>
            <person name="Methner A."/>
            <person name="Overmann J."/>
        </authorList>
    </citation>
    <scope>NUCLEOTIDE SEQUENCE</scope>
    <source>
        <strain evidence="12">ARW1-2F2</strain>
    </source>
</reference>
<evidence type="ECO:0000256" key="3">
    <source>
        <dbReference type="ARBA" id="ARBA00006577"/>
    </source>
</evidence>
<dbReference type="Gene3D" id="3.10.50.40">
    <property type="match status" value="1"/>
</dbReference>
<comment type="similarity">
    <text evidence="3 10">Belongs to the FKBP-type PPIase family.</text>
</comment>
<evidence type="ECO:0000256" key="7">
    <source>
        <dbReference type="ARBA" id="ARBA00023235"/>
    </source>
</evidence>
<gene>
    <name evidence="12" type="ORF">NJU99_07130</name>
</gene>
<dbReference type="Proteomes" id="UP001060012">
    <property type="component" value="Chromosome"/>
</dbReference>
<evidence type="ECO:0000256" key="2">
    <source>
        <dbReference type="ARBA" id="ARBA00004496"/>
    </source>
</evidence>
<evidence type="ECO:0000313" key="12">
    <source>
        <dbReference type="EMBL" id="UTJ07862.1"/>
    </source>
</evidence>
<protein>
    <recommendedName>
        <fullName evidence="10">Peptidyl-prolyl cis-trans isomerase</fullName>
        <ecNumber evidence="10">5.2.1.8</ecNumber>
    </recommendedName>
</protein>
<evidence type="ECO:0000256" key="1">
    <source>
        <dbReference type="ARBA" id="ARBA00000971"/>
    </source>
</evidence>
<comment type="catalytic activity">
    <reaction evidence="1 9 10">
        <text>[protein]-peptidylproline (omega=180) = [protein]-peptidylproline (omega=0)</text>
        <dbReference type="Rhea" id="RHEA:16237"/>
        <dbReference type="Rhea" id="RHEA-COMP:10747"/>
        <dbReference type="Rhea" id="RHEA-COMP:10748"/>
        <dbReference type="ChEBI" id="CHEBI:83833"/>
        <dbReference type="ChEBI" id="CHEBI:83834"/>
        <dbReference type="EC" id="5.2.1.8"/>
    </reaction>
</comment>
<dbReference type="PROSITE" id="PS50059">
    <property type="entry name" value="FKBP_PPIASE"/>
    <property type="match status" value="1"/>
</dbReference>
<evidence type="ECO:0000256" key="8">
    <source>
        <dbReference type="ARBA" id="ARBA00037071"/>
    </source>
</evidence>
<evidence type="ECO:0000256" key="6">
    <source>
        <dbReference type="ARBA" id="ARBA00023186"/>
    </source>
</evidence>
<keyword evidence="6" id="KW-0143">Chaperone</keyword>
<feature type="domain" description="PPIase FKBP-type" evidence="11">
    <location>
        <begin position="6"/>
        <end position="94"/>
    </location>
</feature>
<dbReference type="InterPro" id="IPR046357">
    <property type="entry name" value="PPIase_dom_sf"/>
</dbReference>
<dbReference type="Pfam" id="PF00254">
    <property type="entry name" value="FKBP_C"/>
    <property type="match status" value="1"/>
</dbReference>
<comment type="function">
    <text evidence="8">Also involved in hydrogenase metallocenter assembly, probably by participating in the nickel insertion step. This function in hydrogenase biosynthesis requires chaperone activity and the presence of the metal-binding domain, but not PPIase activity.</text>
</comment>
<dbReference type="PANTHER" id="PTHR47861">
    <property type="entry name" value="FKBP-TYPE PEPTIDYL-PROLYL CIS-TRANS ISOMERASE SLYD"/>
    <property type="match status" value="1"/>
</dbReference>